<dbReference type="InterPro" id="IPR011050">
    <property type="entry name" value="Pectin_lyase_fold/virulence"/>
</dbReference>
<proteinExistence type="predicted"/>
<dbReference type="SMART" id="SM00710">
    <property type="entry name" value="PbH1"/>
    <property type="match status" value="4"/>
</dbReference>
<dbReference type="Pfam" id="PF13229">
    <property type="entry name" value="Beta_helix"/>
    <property type="match status" value="1"/>
</dbReference>
<feature type="region of interest" description="Disordered" evidence="1">
    <location>
        <begin position="40"/>
        <end position="116"/>
    </location>
</feature>
<evidence type="ECO:0000256" key="1">
    <source>
        <dbReference type="SAM" id="MobiDB-lite"/>
    </source>
</evidence>
<evidence type="ECO:0000313" key="4">
    <source>
        <dbReference type="Proteomes" id="UP000293433"/>
    </source>
</evidence>
<dbReference type="InterPro" id="IPR039448">
    <property type="entry name" value="Beta_helix"/>
</dbReference>
<evidence type="ECO:0000259" key="2">
    <source>
        <dbReference type="Pfam" id="PF13229"/>
    </source>
</evidence>
<dbReference type="AlphaFoldDB" id="A0A4Q7LGY7"/>
<dbReference type="EMBL" id="SGWV01000010">
    <property type="protein sequence ID" value="RZS52977.1"/>
    <property type="molecule type" value="Genomic_DNA"/>
</dbReference>
<dbReference type="GO" id="GO:0016829">
    <property type="term" value="F:lyase activity"/>
    <property type="evidence" value="ECO:0007669"/>
    <property type="project" value="UniProtKB-KW"/>
</dbReference>
<keyword evidence="4" id="KW-1185">Reference proteome</keyword>
<dbReference type="Gene3D" id="2.160.20.10">
    <property type="entry name" value="Single-stranded right-handed beta-helix, Pectin lyase-like"/>
    <property type="match status" value="1"/>
</dbReference>
<organism evidence="3 4">
    <name type="scientific">Sphaerotilus mobilis</name>
    <dbReference type="NCBI Taxonomy" id="47994"/>
    <lineage>
        <taxon>Bacteria</taxon>
        <taxon>Pseudomonadati</taxon>
        <taxon>Pseudomonadota</taxon>
        <taxon>Betaproteobacteria</taxon>
        <taxon>Burkholderiales</taxon>
        <taxon>Sphaerotilaceae</taxon>
        <taxon>Sphaerotilus</taxon>
    </lineage>
</organism>
<dbReference type="RefSeq" id="WP_165396794.1">
    <property type="nucleotide sequence ID" value="NZ_SGWV01000010.1"/>
</dbReference>
<feature type="region of interest" description="Disordered" evidence="1">
    <location>
        <begin position="515"/>
        <end position="535"/>
    </location>
</feature>
<reference evidence="3 4" key="1">
    <citation type="submission" date="2019-02" db="EMBL/GenBank/DDBJ databases">
        <title>Genomic Encyclopedia of Type Strains, Phase IV (KMG-IV): sequencing the most valuable type-strain genomes for metagenomic binning, comparative biology and taxonomic classification.</title>
        <authorList>
            <person name="Goeker M."/>
        </authorList>
    </citation>
    <scope>NUCLEOTIDE SEQUENCE [LARGE SCALE GENOMIC DNA]</scope>
    <source>
        <strain evidence="3 4">DSM 10617</strain>
    </source>
</reference>
<dbReference type="Proteomes" id="UP000293433">
    <property type="component" value="Unassembled WGS sequence"/>
</dbReference>
<evidence type="ECO:0000313" key="3">
    <source>
        <dbReference type="EMBL" id="RZS52977.1"/>
    </source>
</evidence>
<accession>A0A4Q7LGY7</accession>
<name>A0A4Q7LGY7_9BURK</name>
<gene>
    <name evidence="3" type="ORF">EV685_2599</name>
</gene>
<keyword evidence="3" id="KW-0456">Lyase</keyword>
<protein>
    <submittedName>
        <fullName evidence="3">Parallel beta helix pectate lyase-like protein</fullName>
    </submittedName>
</protein>
<dbReference type="InterPro" id="IPR012334">
    <property type="entry name" value="Pectin_lyas_fold"/>
</dbReference>
<feature type="domain" description="Right handed beta helix" evidence="2">
    <location>
        <begin position="228"/>
        <end position="332"/>
    </location>
</feature>
<comment type="caution">
    <text evidence="3">The sequence shown here is derived from an EMBL/GenBank/DDBJ whole genome shotgun (WGS) entry which is preliminary data.</text>
</comment>
<sequence>MPRNARKTASGLWLAVLALVGSLPGSPAMGQRVIVPSAESGTEIPGAMPGGGSMIGEPSGASGGAAAIGTSTNLPATPASTTATSTTASNDAPWPPAPQPPARDDGCAGPLKGSGTTYDVGPGQPLAELEQVPWLSLQAGDVVNIHHREQPYRVKAGIRGQGTAQAPIVINGVTDRDCRRPVVSGENAVTAQDARARRHFSKQYTENLGVFLLYKTGSDPYGWRPRHIQFRNLTITGGHPTKTYTAQDGSTGTYGRGAAGIYAVTVDHLLVENCEITGNANGVFVNSKSREESSDTVIVRNSRIHDNGVVGSWFEHNLYVQVRRALYEGNYIGQLIPGARGSSMKDRSSATVIRYNHIVAAARAIDLVEIEGGVPPVLDDPLYPHAWVHGNLIEDHAKAGAGRAWSVKLIHWGGDNDPRYFRRGTLFFTQNTVRIRVDRADAWYVGLFDLPGPEQRVLMRGNVVQNLGTTELRLGLERGTIELADTNLFAGKRVDGSPGHDLRLRIGGRALDVTDAGLDDSGRPRPGAPGNDLGRLAPLTMPAGASTESLAITHQYAAPGRLVPRLQQGSAPDLGAFELRP</sequence>
<dbReference type="SUPFAM" id="SSF51126">
    <property type="entry name" value="Pectin lyase-like"/>
    <property type="match status" value="1"/>
</dbReference>
<dbReference type="InterPro" id="IPR006626">
    <property type="entry name" value="PbH1"/>
</dbReference>
<feature type="compositionally biased region" description="Low complexity" evidence="1">
    <location>
        <begin position="64"/>
        <end position="92"/>
    </location>
</feature>